<name>A0A5N5X2E4_9EURO</name>
<gene>
    <name evidence="1" type="ORF">BDV29DRAFT_114685</name>
</gene>
<keyword evidence="2" id="KW-1185">Reference proteome</keyword>
<organism evidence="1 2">
    <name type="scientific">Aspergillus leporis</name>
    <dbReference type="NCBI Taxonomy" id="41062"/>
    <lineage>
        <taxon>Eukaryota</taxon>
        <taxon>Fungi</taxon>
        <taxon>Dikarya</taxon>
        <taxon>Ascomycota</taxon>
        <taxon>Pezizomycotina</taxon>
        <taxon>Eurotiomycetes</taxon>
        <taxon>Eurotiomycetidae</taxon>
        <taxon>Eurotiales</taxon>
        <taxon>Aspergillaceae</taxon>
        <taxon>Aspergillus</taxon>
        <taxon>Aspergillus subgen. Circumdati</taxon>
    </lineage>
</organism>
<dbReference type="Proteomes" id="UP000326565">
    <property type="component" value="Unassembled WGS sequence"/>
</dbReference>
<evidence type="ECO:0000313" key="1">
    <source>
        <dbReference type="EMBL" id="KAB8074966.1"/>
    </source>
</evidence>
<evidence type="ECO:0000313" key="2">
    <source>
        <dbReference type="Proteomes" id="UP000326565"/>
    </source>
</evidence>
<accession>A0A5N5X2E4</accession>
<reference evidence="1 2" key="1">
    <citation type="submission" date="2019-04" db="EMBL/GenBank/DDBJ databases">
        <title>Friends and foes A comparative genomics study of 23 Aspergillus species from section Flavi.</title>
        <authorList>
            <consortium name="DOE Joint Genome Institute"/>
            <person name="Kjaerbolling I."/>
            <person name="Vesth T."/>
            <person name="Frisvad J.C."/>
            <person name="Nybo J.L."/>
            <person name="Theobald S."/>
            <person name="Kildgaard S."/>
            <person name="Isbrandt T."/>
            <person name="Kuo A."/>
            <person name="Sato A."/>
            <person name="Lyhne E.K."/>
            <person name="Kogle M.E."/>
            <person name="Wiebenga A."/>
            <person name="Kun R.S."/>
            <person name="Lubbers R.J."/>
            <person name="Makela M.R."/>
            <person name="Barry K."/>
            <person name="Chovatia M."/>
            <person name="Clum A."/>
            <person name="Daum C."/>
            <person name="Haridas S."/>
            <person name="He G."/>
            <person name="LaButti K."/>
            <person name="Lipzen A."/>
            <person name="Mondo S."/>
            <person name="Riley R."/>
            <person name="Salamov A."/>
            <person name="Simmons B.A."/>
            <person name="Magnuson J.K."/>
            <person name="Henrissat B."/>
            <person name="Mortensen U.H."/>
            <person name="Larsen T.O."/>
            <person name="Devries R.P."/>
            <person name="Grigoriev I.V."/>
            <person name="Machida M."/>
            <person name="Baker S.E."/>
            <person name="Andersen M.R."/>
        </authorList>
    </citation>
    <scope>NUCLEOTIDE SEQUENCE [LARGE SCALE GENOMIC DNA]</scope>
    <source>
        <strain evidence="1 2">CBS 151.66</strain>
    </source>
</reference>
<dbReference type="AlphaFoldDB" id="A0A5N5X2E4"/>
<proteinExistence type="predicted"/>
<sequence>MSANLKLYLDRRAVHCPEQHPKTGITRQPRWQSITRALTWSSLPHALPLPKQACSKSIDTLPCSCPGGSGSPLNELTEQEMIWKCKQNSWCECGTGWIRSRP</sequence>
<dbReference type="EMBL" id="ML732201">
    <property type="protein sequence ID" value="KAB8074966.1"/>
    <property type="molecule type" value="Genomic_DNA"/>
</dbReference>
<protein>
    <submittedName>
        <fullName evidence="1">Uncharacterized protein</fullName>
    </submittedName>
</protein>